<evidence type="ECO:0000313" key="2">
    <source>
        <dbReference type="Proteomes" id="UP000001190"/>
    </source>
</evidence>
<name>B2HRW6_MYCMM</name>
<dbReference type="EMBL" id="CP000854">
    <property type="protein sequence ID" value="ACC40996.1"/>
    <property type="molecule type" value="Genomic_DNA"/>
</dbReference>
<keyword evidence="2" id="KW-1185">Reference proteome</keyword>
<accession>B2HRW6</accession>
<dbReference type="HOGENOM" id="CLU_146013_0_0_11"/>
<organism evidence="1 2">
    <name type="scientific">Mycobacterium marinum (strain ATCC BAA-535 / M)</name>
    <dbReference type="NCBI Taxonomy" id="216594"/>
    <lineage>
        <taxon>Bacteria</taxon>
        <taxon>Bacillati</taxon>
        <taxon>Actinomycetota</taxon>
        <taxon>Actinomycetes</taxon>
        <taxon>Mycobacteriales</taxon>
        <taxon>Mycobacteriaceae</taxon>
        <taxon>Mycobacterium</taxon>
        <taxon>Mycobacterium ulcerans group</taxon>
    </lineage>
</organism>
<dbReference type="KEGG" id="mmi:MMAR_2549"/>
<dbReference type="STRING" id="216594.MMAR_2549"/>
<proteinExistence type="predicted"/>
<dbReference type="eggNOG" id="ENOG5030Q95">
    <property type="taxonomic scope" value="Bacteria"/>
</dbReference>
<dbReference type="AlphaFoldDB" id="B2HRW6"/>
<protein>
    <submittedName>
        <fullName evidence="1">Uncharacterized protein</fullName>
    </submittedName>
</protein>
<gene>
    <name evidence="1" type="ordered locus">MMAR_2549</name>
</gene>
<sequence>MTCDGSTGEPPESVKARRIVDRATGIEKARVSRQWLFDAAKEVLGRTNDMIYDGHLLVMGLASRAAGLHDGVVHALGADNPLVAYTLLRSYAQNAAAALYERTTRPSFIGFSDLVVHARSRWAPSRTTRSKAPTDSNALPSNQFDFCRLY</sequence>
<evidence type="ECO:0000313" key="1">
    <source>
        <dbReference type="EMBL" id="ACC40996.1"/>
    </source>
</evidence>
<reference evidence="1 2" key="1">
    <citation type="journal article" date="2008" name="Genome Res.">
        <title>Insights from the complete genome sequence of Mycobacterium marinum on the evolution of Mycobacterium tuberculosis.</title>
        <authorList>
            <person name="Stinear T.P."/>
            <person name="Seemann T."/>
            <person name="Harrison P.F."/>
            <person name="Jenkin G.A."/>
            <person name="Davies J.K."/>
            <person name="Johnson P.D."/>
            <person name="Abdellah Z."/>
            <person name="Arrowsmith C."/>
            <person name="Chillingworth T."/>
            <person name="Churcher C."/>
            <person name="Clarke K."/>
            <person name="Cronin A."/>
            <person name="Davis P."/>
            <person name="Goodhead I."/>
            <person name="Holroyd N."/>
            <person name="Jagels K."/>
            <person name="Lord A."/>
            <person name="Moule S."/>
            <person name="Mungall K."/>
            <person name="Norbertczak H."/>
            <person name="Quail M.A."/>
            <person name="Rabbinowitsch E."/>
            <person name="Walker D."/>
            <person name="White B."/>
            <person name="Whitehead S."/>
            <person name="Small P.L."/>
            <person name="Brosch R."/>
            <person name="Ramakrishnan L."/>
            <person name="Fischbach M.A."/>
            <person name="Parkhill J."/>
            <person name="Cole S.T."/>
        </authorList>
    </citation>
    <scope>NUCLEOTIDE SEQUENCE [LARGE SCALE GENOMIC DNA]</scope>
    <source>
        <strain evidence="2">ATCC BAA-535 / M</strain>
    </source>
</reference>
<dbReference type="Proteomes" id="UP000001190">
    <property type="component" value="Chromosome"/>
</dbReference>